<reference evidence="1 2" key="1">
    <citation type="submission" date="2024-03" db="EMBL/GenBank/DDBJ databases">
        <title>Adaptation during the transition from Ophiocordyceps entomopathogen to insect associate is accompanied by gene loss and intensified selection.</title>
        <authorList>
            <person name="Ward C.M."/>
            <person name="Onetto C.A."/>
            <person name="Borneman A.R."/>
        </authorList>
    </citation>
    <scope>NUCLEOTIDE SEQUENCE [LARGE SCALE GENOMIC DNA]</scope>
    <source>
        <strain evidence="1">AWRI1</strain>
        <tissue evidence="1">Single Adult Female</tissue>
    </source>
</reference>
<dbReference type="Proteomes" id="UP001367676">
    <property type="component" value="Unassembled WGS sequence"/>
</dbReference>
<accession>A0AAN9TXJ4</accession>
<evidence type="ECO:0008006" key="3">
    <source>
        <dbReference type="Google" id="ProtNLM"/>
    </source>
</evidence>
<gene>
    <name evidence="1" type="ORF">V9T40_006011</name>
</gene>
<evidence type="ECO:0000313" key="2">
    <source>
        <dbReference type="Proteomes" id="UP001367676"/>
    </source>
</evidence>
<comment type="caution">
    <text evidence="1">The sequence shown here is derived from an EMBL/GenBank/DDBJ whole genome shotgun (WGS) entry which is preliminary data.</text>
</comment>
<dbReference type="EMBL" id="JBBCAQ010000003">
    <property type="protein sequence ID" value="KAK7604825.1"/>
    <property type="molecule type" value="Genomic_DNA"/>
</dbReference>
<name>A0AAN9TXJ4_9HEMI</name>
<organism evidence="1 2">
    <name type="scientific">Parthenolecanium corni</name>
    <dbReference type="NCBI Taxonomy" id="536013"/>
    <lineage>
        <taxon>Eukaryota</taxon>
        <taxon>Metazoa</taxon>
        <taxon>Ecdysozoa</taxon>
        <taxon>Arthropoda</taxon>
        <taxon>Hexapoda</taxon>
        <taxon>Insecta</taxon>
        <taxon>Pterygota</taxon>
        <taxon>Neoptera</taxon>
        <taxon>Paraneoptera</taxon>
        <taxon>Hemiptera</taxon>
        <taxon>Sternorrhyncha</taxon>
        <taxon>Coccoidea</taxon>
        <taxon>Coccidae</taxon>
        <taxon>Parthenolecanium</taxon>
    </lineage>
</organism>
<keyword evidence="2" id="KW-1185">Reference proteome</keyword>
<protein>
    <recommendedName>
        <fullName evidence="3">MULE transposase domain-containing protein</fullName>
    </recommendedName>
</protein>
<dbReference type="AlphaFoldDB" id="A0AAN9TXJ4"/>
<evidence type="ECO:0000313" key="1">
    <source>
        <dbReference type="EMBL" id="KAK7604825.1"/>
    </source>
</evidence>
<proteinExistence type="predicted"/>
<sequence length="92" mass="10263">MTDFEKAIINACQGVYPDVSVSCCFFHLGQSVNRHVQQEDLQIAYNDPVDRSINVFTHMILSLAYVPVAHTPSLHLPQTRSSSYSSTNPPLL</sequence>